<evidence type="ECO:0000259" key="11">
    <source>
        <dbReference type="PROSITE" id="PS50894"/>
    </source>
</evidence>
<comment type="caution">
    <text evidence="12">The sequence shown here is derived from an EMBL/GenBank/DDBJ whole genome shotgun (WGS) entry which is preliminary data.</text>
</comment>
<dbReference type="SUPFAM" id="SSF47226">
    <property type="entry name" value="Histidine-containing phosphotransfer domain, HPT domain"/>
    <property type="match status" value="1"/>
</dbReference>
<sequence>MIPSASLFLDGYLSALLRHIAEEVNAADGIILIQPGVIAAHHSRVGHASPHPFPQRLLDQALAGALISGGGYLCVPLTAGGAPLAALCLFRPDQEDLEPARLRSLLEHGAQGSIAWPALHYIQEPEEDPLPPLHVLVVEDNAVNRKVAQAFLEHAGHAVRTCSDGAQAVAEVQNGDFDVVLMDIRMPGMDGVEATRLIRSLPDRRRASMPILAVTANFTHDEVESYMEAGINAIIHKPIRLGDLEEALAPFFKTAPSVNDNQQAPYAAETAAPHHAALLDQTRIGLLRDAIAPDTLEDLFLTAAASIRDSLPDLEAHWRDDDREQLGKCAHRLAGVATNFGCRALGELAQAVERACKAGESSRADAERLLELAQASAQALEGL</sequence>
<dbReference type="InterPro" id="IPR008207">
    <property type="entry name" value="Sig_transdc_His_kin_Hpt_dom"/>
</dbReference>
<dbReference type="InterPro" id="IPR036641">
    <property type="entry name" value="HPT_dom_sf"/>
</dbReference>
<dbReference type="Gene3D" id="3.40.50.2300">
    <property type="match status" value="1"/>
</dbReference>
<evidence type="ECO:0000256" key="8">
    <source>
        <dbReference type="ARBA" id="ARBA00023012"/>
    </source>
</evidence>
<protein>
    <submittedName>
        <fullName evidence="12">Aerobic respiration control sensor protein ArcB</fullName>
        <ecNumber evidence="12">2.7.13.3</ecNumber>
    </submittedName>
</protein>
<keyword evidence="9" id="KW-0472">Membrane</keyword>
<keyword evidence="7" id="KW-1133">Transmembrane helix</keyword>
<evidence type="ECO:0000259" key="10">
    <source>
        <dbReference type="PROSITE" id="PS50110"/>
    </source>
</evidence>
<evidence type="ECO:0000256" key="5">
    <source>
        <dbReference type="ARBA" id="ARBA00022741"/>
    </source>
</evidence>
<dbReference type="Gene3D" id="1.20.120.160">
    <property type="entry name" value="HPT domain"/>
    <property type="match status" value="1"/>
</dbReference>
<dbReference type="EC" id="2.7.13.3" evidence="12"/>
<dbReference type="InterPro" id="IPR001789">
    <property type="entry name" value="Sig_transdc_resp-reg_receiver"/>
</dbReference>
<dbReference type="GO" id="GO:0000160">
    <property type="term" value="P:phosphorelay signal transduction system"/>
    <property type="evidence" value="ECO:0007669"/>
    <property type="project" value="UniProtKB-KW"/>
</dbReference>
<dbReference type="GO" id="GO:0005886">
    <property type="term" value="C:plasma membrane"/>
    <property type="evidence" value="ECO:0007669"/>
    <property type="project" value="UniProtKB-SubCell"/>
</dbReference>
<keyword evidence="3" id="KW-0597">Phosphoprotein</keyword>
<feature type="domain" description="Response regulatory" evidence="10">
    <location>
        <begin position="134"/>
        <end position="252"/>
    </location>
</feature>
<evidence type="ECO:0000256" key="9">
    <source>
        <dbReference type="ARBA" id="ARBA00023136"/>
    </source>
</evidence>
<evidence type="ECO:0000256" key="1">
    <source>
        <dbReference type="ARBA" id="ARBA00004651"/>
    </source>
</evidence>
<dbReference type="SMART" id="SM00448">
    <property type="entry name" value="REC"/>
    <property type="match status" value="1"/>
</dbReference>
<dbReference type="AlphaFoldDB" id="A0A1J5SQS7"/>
<proteinExistence type="predicted"/>
<dbReference type="PANTHER" id="PTHR45339">
    <property type="entry name" value="HYBRID SIGNAL TRANSDUCTION HISTIDINE KINASE J"/>
    <property type="match status" value="1"/>
</dbReference>
<comment type="subcellular location">
    <subcellularLocation>
        <location evidence="1">Cell membrane</location>
        <topology evidence="1">Multi-pass membrane protein</topology>
    </subcellularLocation>
</comment>
<reference evidence="12" key="1">
    <citation type="submission" date="2016-10" db="EMBL/GenBank/DDBJ databases">
        <title>Sequence of Gallionella enrichment culture.</title>
        <authorList>
            <person name="Poehlein A."/>
            <person name="Muehling M."/>
            <person name="Daniel R."/>
        </authorList>
    </citation>
    <scope>NUCLEOTIDE SEQUENCE</scope>
</reference>
<dbReference type="PROSITE" id="PS50894">
    <property type="entry name" value="HPT"/>
    <property type="match status" value="1"/>
</dbReference>
<organism evidence="12">
    <name type="scientific">mine drainage metagenome</name>
    <dbReference type="NCBI Taxonomy" id="410659"/>
    <lineage>
        <taxon>unclassified sequences</taxon>
        <taxon>metagenomes</taxon>
        <taxon>ecological metagenomes</taxon>
    </lineage>
</organism>
<keyword evidence="12" id="KW-0808">Transferase</keyword>
<dbReference type="InterPro" id="IPR011006">
    <property type="entry name" value="CheY-like_superfamily"/>
</dbReference>
<dbReference type="EMBL" id="MLJW01000075">
    <property type="protein sequence ID" value="OIR02422.1"/>
    <property type="molecule type" value="Genomic_DNA"/>
</dbReference>
<dbReference type="PROSITE" id="PS50110">
    <property type="entry name" value="RESPONSE_REGULATORY"/>
    <property type="match status" value="1"/>
</dbReference>
<evidence type="ECO:0000256" key="2">
    <source>
        <dbReference type="ARBA" id="ARBA00022475"/>
    </source>
</evidence>
<dbReference type="SUPFAM" id="SSF52172">
    <property type="entry name" value="CheY-like"/>
    <property type="match status" value="1"/>
</dbReference>
<evidence type="ECO:0000313" key="12">
    <source>
        <dbReference type="EMBL" id="OIR02422.1"/>
    </source>
</evidence>
<dbReference type="Pfam" id="PF01627">
    <property type="entry name" value="Hpt"/>
    <property type="match status" value="1"/>
</dbReference>
<gene>
    <name evidence="12" type="primary">arcB_10</name>
    <name evidence="12" type="ORF">GALL_155800</name>
</gene>
<name>A0A1J5SQS7_9ZZZZ</name>
<evidence type="ECO:0000256" key="7">
    <source>
        <dbReference type="ARBA" id="ARBA00022989"/>
    </source>
</evidence>
<keyword evidence="4" id="KW-0812">Transmembrane</keyword>
<evidence type="ECO:0000256" key="3">
    <source>
        <dbReference type="ARBA" id="ARBA00022553"/>
    </source>
</evidence>
<dbReference type="PANTHER" id="PTHR45339:SF1">
    <property type="entry name" value="HYBRID SIGNAL TRANSDUCTION HISTIDINE KINASE J"/>
    <property type="match status" value="1"/>
</dbReference>
<accession>A0A1J5SQS7</accession>
<dbReference type="GO" id="GO:0004673">
    <property type="term" value="F:protein histidine kinase activity"/>
    <property type="evidence" value="ECO:0007669"/>
    <property type="project" value="UniProtKB-EC"/>
</dbReference>
<keyword evidence="8" id="KW-0902">Two-component regulatory system</keyword>
<dbReference type="GO" id="GO:0005524">
    <property type="term" value="F:ATP binding"/>
    <property type="evidence" value="ECO:0007669"/>
    <property type="project" value="UniProtKB-KW"/>
</dbReference>
<dbReference type="CDD" id="cd17546">
    <property type="entry name" value="REC_hyHK_CKI1_RcsC-like"/>
    <property type="match status" value="1"/>
</dbReference>
<feature type="domain" description="HPt" evidence="11">
    <location>
        <begin position="292"/>
        <end position="383"/>
    </location>
</feature>
<dbReference type="Pfam" id="PF00072">
    <property type="entry name" value="Response_reg"/>
    <property type="match status" value="1"/>
</dbReference>
<keyword evidence="6" id="KW-0067">ATP-binding</keyword>
<evidence type="ECO:0000256" key="6">
    <source>
        <dbReference type="ARBA" id="ARBA00022840"/>
    </source>
</evidence>
<evidence type="ECO:0000256" key="4">
    <source>
        <dbReference type="ARBA" id="ARBA00022692"/>
    </source>
</evidence>
<keyword evidence="5" id="KW-0547">Nucleotide-binding</keyword>
<keyword evidence="2" id="KW-1003">Cell membrane</keyword>